<evidence type="ECO:0000313" key="1">
    <source>
        <dbReference type="EMBL" id="GAI50935.1"/>
    </source>
</evidence>
<gene>
    <name evidence="1" type="ORF">S06H3_59644</name>
</gene>
<accession>X1QIV1</accession>
<reference evidence="1" key="1">
    <citation type="journal article" date="2014" name="Front. Microbiol.">
        <title>High frequency of phylogenetically diverse reductive dehalogenase-homologous genes in deep subseafloor sedimentary metagenomes.</title>
        <authorList>
            <person name="Kawai M."/>
            <person name="Futagami T."/>
            <person name="Toyoda A."/>
            <person name="Takaki Y."/>
            <person name="Nishi S."/>
            <person name="Hori S."/>
            <person name="Arai W."/>
            <person name="Tsubouchi T."/>
            <person name="Morono Y."/>
            <person name="Uchiyama I."/>
            <person name="Ito T."/>
            <person name="Fujiyama A."/>
            <person name="Inagaki F."/>
            <person name="Takami H."/>
        </authorList>
    </citation>
    <scope>NUCLEOTIDE SEQUENCE</scope>
    <source>
        <strain evidence="1">Expedition CK06-06</strain>
    </source>
</reference>
<feature type="non-terminal residue" evidence="1">
    <location>
        <position position="61"/>
    </location>
</feature>
<protein>
    <submittedName>
        <fullName evidence="1">Uncharacterized protein</fullName>
    </submittedName>
</protein>
<proteinExistence type="predicted"/>
<dbReference type="EMBL" id="BARV01038783">
    <property type="protein sequence ID" value="GAI50935.1"/>
    <property type="molecule type" value="Genomic_DNA"/>
</dbReference>
<comment type="caution">
    <text evidence="1">The sequence shown here is derived from an EMBL/GenBank/DDBJ whole genome shotgun (WGS) entry which is preliminary data.</text>
</comment>
<dbReference type="AlphaFoldDB" id="X1QIV1"/>
<name>X1QIV1_9ZZZZ</name>
<organism evidence="1">
    <name type="scientific">marine sediment metagenome</name>
    <dbReference type="NCBI Taxonomy" id="412755"/>
    <lineage>
        <taxon>unclassified sequences</taxon>
        <taxon>metagenomes</taxon>
        <taxon>ecological metagenomes</taxon>
    </lineage>
</organism>
<sequence>MNLATPAIHIGICLMLSHSVADARVVEVSASAWEQMSAAEQSVLQVDRTVSVVADRAVGII</sequence>